<dbReference type="OrthoDB" id="194443at2759"/>
<dbReference type="InterPro" id="IPR011333">
    <property type="entry name" value="SKP1/BTB/POZ_sf"/>
</dbReference>
<proteinExistence type="predicted"/>
<dbReference type="CDD" id="cd18186">
    <property type="entry name" value="BTB_POZ_ZBTB_KLHL-like"/>
    <property type="match status" value="1"/>
</dbReference>
<keyword evidence="2" id="KW-1185">Reference proteome</keyword>
<dbReference type="AlphaFoldDB" id="A0A2J6PUK8"/>
<dbReference type="SUPFAM" id="SSF54695">
    <property type="entry name" value="POZ domain"/>
    <property type="match status" value="1"/>
</dbReference>
<reference evidence="1 2" key="1">
    <citation type="submission" date="2016-05" db="EMBL/GenBank/DDBJ databases">
        <title>A degradative enzymes factory behind the ericoid mycorrhizal symbiosis.</title>
        <authorList>
            <consortium name="DOE Joint Genome Institute"/>
            <person name="Martino E."/>
            <person name="Morin E."/>
            <person name="Grelet G."/>
            <person name="Kuo A."/>
            <person name="Kohler A."/>
            <person name="Daghino S."/>
            <person name="Barry K."/>
            <person name="Choi C."/>
            <person name="Cichocki N."/>
            <person name="Clum A."/>
            <person name="Copeland A."/>
            <person name="Hainaut M."/>
            <person name="Haridas S."/>
            <person name="Labutti K."/>
            <person name="Lindquist E."/>
            <person name="Lipzen A."/>
            <person name="Khouja H.-R."/>
            <person name="Murat C."/>
            <person name="Ohm R."/>
            <person name="Olson A."/>
            <person name="Spatafora J."/>
            <person name="Veneault-Fourrey C."/>
            <person name="Henrissat B."/>
            <person name="Grigoriev I."/>
            <person name="Martin F."/>
            <person name="Perotto S."/>
        </authorList>
    </citation>
    <scope>NUCLEOTIDE SEQUENCE [LARGE SCALE GENOMIC DNA]</scope>
    <source>
        <strain evidence="1 2">UAMH 7357</strain>
    </source>
</reference>
<name>A0A2J6PUK8_9HELO</name>
<dbReference type="PANTHER" id="PTHR47843:SF7">
    <property type="entry name" value="BTB DOMAIN-CONTAINING PROTEIN"/>
    <property type="match status" value="1"/>
</dbReference>
<evidence type="ECO:0000313" key="1">
    <source>
        <dbReference type="EMBL" id="PMD17679.1"/>
    </source>
</evidence>
<protein>
    <recommendedName>
        <fullName evidence="3">BTB domain-containing protein</fullName>
    </recommendedName>
</protein>
<dbReference type="PANTHER" id="PTHR47843">
    <property type="entry name" value="BTB DOMAIN-CONTAINING PROTEIN-RELATED"/>
    <property type="match status" value="1"/>
</dbReference>
<dbReference type="EMBL" id="KZ613498">
    <property type="protein sequence ID" value="PMD17679.1"/>
    <property type="molecule type" value="Genomic_DNA"/>
</dbReference>
<evidence type="ECO:0000313" key="2">
    <source>
        <dbReference type="Proteomes" id="UP000235672"/>
    </source>
</evidence>
<gene>
    <name evidence="1" type="ORF">NA56DRAFT_661967</name>
</gene>
<dbReference type="Proteomes" id="UP000235672">
    <property type="component" value="Unassembled WGS sequence"/>
</dbReference>
<dbReference type="Gene3D" id="3.30.710.10">
    <property type="entry name" value="Potassium Channel Kv1.1, Chain A"/>
    <property type="match status" value="1"/>
</dbReference>
<evidence type="ECO:0008006" key="3">
    <source>
        <dbReference type="Google" id="ProtNLM"/>
    </source>
</evidence>
<organism evidence="1 2">
    <name type="scientific">Hyaloscypha hepaticicola</name>
    <dbReference type="NCBI Taxonomy" id="2082293"/>
    <lineage>
        <taxon>Eukaryota</taxon>
        <taxon>Fungi</taxon>
        <taxon>Dikarya</taxon>
        <taxon>Ascomycota</taxon>
        <taxon>Pezizomycotina</taxon>
        <taxon>Leotiomycetes</taxon>
        <taxon>Helotiales</taxon>
        <taxon>Hyaloscyphaceae</taxon>
        <taxon>Hyaloscypha</taxon>
    </lineage>
</organism>
<sequence>MAMVPPPEAANQDTPVNEYFLASGADLTTSPTMVKIIVGPDQKLWVLPEQLLCDRVKYFKSAFQSGFRESDEKVLELPEDCPVAFAYIIDRILRDRQPPTKNFGENQEYRQMTWCKLLVDAERFCRLELWGLRDECIDTDSAEMRQNLAEFLAERQMSKTVLEASQLVRWLESATSHPKFHFNVMEQVGNHYRTSVEDLGEEGCT</sequence>
<accession>A0A2J6PUK8</accession>